<feature type="DNA-binding region" description="H-T-H motif" evidence="2">
    <location>
        <begin position="35"/>
        <end position="54"/>
    </location>
</feature>
<evidence type="ECO:0000313" key="4">
    <source>
        <dbReference type="EMBL" id="QNN61720.1"/>
    </source>
</evidence>
<dbReference type="Gene3D" id="1.10.357.10">
    <property type="entry name" value="Tetracycline Repressor, domain 2"/>
    <property type="match status" value="1"/>
</dbReference>
<evidence type="ECO:0000256" key="2">
    <source>
        <dbReference type="PROSITE-ProRule" id="PRU00335"/>
    </source>
</evidence>
<feature type="domain" description="HTH tetR-type" evidence="3">
    <location>
        <begin position="12"/>
        <end position="72"/>
    </location>
</feature>
<accession>A0A7G9S1J5</accession>
<dbReference type="InterPro" id="IPR009057">
    <property type="entry name" value="Homeodomain-like_sf"/>
</dbReference>
<dbReference type="Proteomes" id="UP000515928">
    <property type="component" value="Chromosome"/>
</dbReference>
<reference evidence="4 5" key="1">
    <citation type="submission" date="2020-08" db="EMBL/GenBank/DDBJ databases">
        <title>Genome sequence of Erysipelothrix inopinata DSM 15511T.</title>
        <authorList>
            <person name="Hyun D.-W."/>
            <person name="Bae J.-W."/>
        </authorList>
    </citation>
    <scope>NUCLEOTIDE SEQUENCE [LARGE SCALE GENOMIC DNA]</scope>
    <source>
        <strain evidence="4 5">DSM 15511</strain>
    </source>
</reference>
<evidence type="ECO:0000259" key="3">
    <source>
        <dbReference type="PROSITE" id="PS50977"/>
    </source>
</evidence>
<protein>
    <submittedName>
        <fullName evidence="4">TetR/AcrR family transcriptional regulator</fullName>
    </submittedName>
</protein>
<dbReference type="RefSeq" id="WP_187534915.1">
    <property type="nucleotide sequence ID" value="NZ_CBCSHU010000022.1"/>
</dbReference>
<dbReference type="AlphaFoldDB" id="A0A7G9S1J5"/>
<keyword evidence="1 2" id="KW-0238">DNA-binding</keyword>
<dbReference type="PROSITE" id="PS50977">
    <property type="entry name" value="HTH_TETR_2"/>
    <property type="match status" value="1"/>
</dbReference>
<evidence type="ECO:0000313" key="5">
    <source>
        <dbReference type="Proteomes" id="UP000515928"/>
    </source>
</evidence>
<dbReference type="GO" id="GO:0003677">
    <property type="term" value="F:DNA binding"/>
    <property type="evidence" value="ECO:0007669"/>
    <property type="project" value="UniProtKB-UniRule"/>
</dbReference>
<dbReference type="InterPro" id="IPR001647">
    <property type="entry name" value="HTH_TetR"/>
</dbReference>
<evidence type="ECO:0000256" key="1">
    <source>
        <dbReference type="ARBA" id="ARBA00023125"/>
    </source>
</evidence>
<name>A0A7G9S1J5_9FIRM</name>
<sequence>MNSINKKDLQKQRTMRFFIDATKEIAEEEGINKISIRNVANRAGYNSATIYNYFDNVDSLISFAMIDSVTDYLHGFAHILSQDFNPIEALLLSWRIYAECSFENPGAYAYVFNSEYTQDALSKLESYFEIFPINEDSVNQIVTDKDMIKRNQMLYAPCFEQGYFPKEKETYIIDFFYIIHGGFSNRLFNKDIDSSAAVPLFLDYLVEFIDNHLIRDDFKVPTTEEILAMSYTR</sequence>
<dbReference type="EMBL" id="CP060715">
    <property type="protein sequence ID" value="QNN61720.1"/>
    <property type="molecule type" value="Genomic_DNA"/>
</dbReference>
<keyword evidence="5" id="KW-1185">Reference proteome</keyword>
<dbReference type="SUPFAM" id="SSF46689">
    <property type="entry name" value="Homeodomain-like"/>
    <property type="match status" value="1"/>
</dbReference>
<dbReference type="PRINTS" id="PR00455">
    <property type="entry name" value="HTHTETR"/>
</dbReference>
<dbReference type="KEGG" id="eio:H9L01_05020"/>
<dbReference type="Pfam" id="PF00440">
    <property type="entry name" value="TetR_N"/>
    <property type="match status" value="1"/>
</dbReference>
<gene>
    <name evidence="4" type="ORF">H9L01_05020</name>
</gene>
<proteinExistence type="predicted"/>
<organism evidence="4 5">
    <name type="scientific">Erysipelothrix inopinata</name>
    <dbReference type="NCBI Taxonomy" id="225084"/>
    <lineage>
        <taxon>Bacteria</taxon>
        <taxon>Bacillati</taxon>
        <taxon>Bacillota</taxon>
        <taxon>Erysipelotrichia</taxon>
        <taxon>Erysipelotrichales</taxon>
        <taxon>Erysipelotrichaceae</taxon>
        <taxon>Erysipelothrix</taxon>
    </lineage>
</organism>